<comment type="caution">
    <text evidence="1">The sequence shown here is derived from an EMBL/GenBank/DDBJ whole genome shotgun (WGS) entry which is preliminary data.</text>
</comment>
<accession>A0A8T0GAT3</accession>
<dbReference type="AlphaFoldDB" id="A0A8T0GAT3"/>
<evidence type="ECO:0000313" key="2">
    <source>
        <dbReference type="Proteomes" id="UP000822688"/>
    </source>
</evidence>
<protein>
    <submittedName>
        <fullName evidence="1">Uncharacterized protein</fullName>
    </submittedName>
</protein>
<organism evidence="1 2">
    <name type="scientific">Ceratodon purpureus</name>
    <name type="common">Fire moss</name>
    <name type="synonym">Dicranum purpureum</name>
    <dbReference type="NCBI Taxonomy" id="3225"/>
    <lineage>
        <taxon>Eukaryota</taxon>
        <taxon>Viridiplantae</taxon>
        <taxon>Streptophyta</taxon>
        <taxon>Embryophyta</taxon>
        <taxon>Bryophyta</taxon>
        <taxon>Bryophytina</taxon>
        <taxon>Bryopsida</taxon>
        <taxon>Dicranidae</taxon>
        <taxon>Pseudoditrichales</taxon>
        <taxon>Ditrichaceae</taxon>
        <taxon>Ceratodon</taxon>
    </lineage>
</organism>
<name>A0A8T0GAT3_CERPU</name>
<evidence type="ECO:0000313" key="1">
    <source>
        <dbReference type="EMBL" id="KAG0555577.1"/>
    </source>
</evidence>
<reference evidence="1" key="1">
    <citation type="submission" date="2020-06" db="EMBL/GenBank/DDBJ databases">
        <title>WGS assembly of Ceratodon purpureus strain R40.</title>
        <authorList>
            <person name="Carey S.B."/>
            <person name="Jenkins J."/>
            <person name="Shu S."/>
            <person name="Lovell J.T."/>
            <person name="Sreedasyam A."/>
            <person name="Maumus F."/>
            <person name="Tiley G.P."/>
            <person name="Fernandez-Pozo N."/>
            <person name="Barry K."/>
            <person name="Chen C."/>
            <person name="Wang M."/>
            <person name="Lipzen A."/>
            <person name="Daum C."/>
            <person name="Saski C.A."/>
            <person name="Payton A.C."/>
            <person name="Mcbreen J.C."/>
            <person name="Conrad R.E."/>
            <person name="Kollar L.M."/>
            <person name="Olsson S."/>
            <person name="Huttunen S."/>
            <person name="Landis J.B."/>
            <person name="Wickett N.J."/>
            <person name="Johnson M.G."/>
            <person name="Rensing S.A."/>
            <person name="Grimwood J."/>
            <person name="Schmutz J."/>
            <person name="Mcdaniel S.F."/>
        </authorList>
    </citation>
    <scope>NUCLEOTIDE SEQUENCE</scope>
    <source>
        <strain evidence="1">R40</strain>
    </source>
</reference>
<dbReference type="Proteomes" id="UP000822688">
    <property type="component" value="Chromosome 12"/>
</dbReference>
<gene>
    <name evidence="1" type="ORF">KC19_12G179200</name>
</gene>
<proteinExistence type="predicted"/>
<sequence length="120" mass="13098">MPGRMRVDDQIPAGLTGGVALAWRRGRRSARTTSRKADRQKGILAASGAVPGLYWSESIGIPAPNIPRSCYVRSQVPSFPTFQQSAPEDVWQGAFSCNLELVGIDLFSLTLIRKIKIISL</sequence>
<dbReference type="EMBL" id="CM026433">
    <property type="protein sequence ID" value="KAG0555577.1"/>
    <property type="molecule type" value="Genomic_DNA"/>
</dbReference>
<keyword evidence="2" id="KW-1185">Reference proteome</keyword>